<protein>
    <submittedName>
        <fullName evidence="1">Uncharacterized protein</fullName>
    </submittedName>
</protein>
<proteinExistence type="predicted"/>
<dbReference type="AlphaFoldDB" id="A0A5E8HA75"/>
<dbReference type="Proteomes" id="UP000013996">
    <property type="component" value="Unassembled WGS sequence"/>
</dbReference>
<dbReference type="EMBL" id="AOGX02000032">
    <property type="protein sequence ID" value="EOQ87628.1"/>
    <property type="molecule type" value="Genomic_DNA"/>
</dbReference>
<reference evidence="1 2" key="1">
    <citation type="submission" date="2013-04" db="EMBL/GenBank/DDBJ databases">
        <authorList>
            <person name="Harkins D.M."/>
            <person name="Durkin A.S."/>
            <person name="Brinkac L.M."/>
            <person name="Haft D.H."/>
            <person name="Selengut J.D."/>
            <person name="Sanka R."/>
            <person name="DePew J."/>
            <person name="Purushe J."/>
            <person name="Hartskeerl R.A."/>
            <person name="Ahmed A."/>
            <person name="van der Linden H."/>
            <person name="Goris M.G.A."/>
            <person name="Vinetz J.M."/>
            <person name="Sutton G.G."/>
            <person name="Nierman W.C."/>
            <person name="Fouts D.E."/>
        </authorList>
    </citation>
    <scope>NUCLEOTIDE SEQUENCE [LARGE SCALE GENOMIC DNA]</scope>
    <source>
        <strain evidence="1 2">Sao Paulo</strain>
    </source>
</reference>
<sequence>METKTKVVIYELIADFGFGIGTRTVTKTEKYLTTDSLRVLLQFVF</sequence>
<name>A0A5E8HA75_9LEPT</name>
<evidence type="ECO:0000313" key="1">
    <source>
        <dbReference type="EMBL" id="EOQ87628.1"/>
    </source>
</evidence>
<organism evidence="1 2">
    <name type="scientific">Leptospira yanagawae serovar Saopaulo str. Sao Paulo = ATCC 700523</name>
    <dbReference type="NCBI Taxonomy" id="1249483"/>
    <lineage>
        <taxon>Bacteria</taxon>
        <taxon>Pseudomonadati</taxon>
        <taxon>Spirochaetota</taxon>
        <taxon>Spirochaetia</taxon>
        <taxon>Leptospirales</taxon>
        <taxon>Leptospiraceae</taxon>
        <taxon>Leptospira</taxon>
    </lineage>
</organism>
<gene>
    <name evidence="1" type="ORF">LEP1GSC202_2392</name>
</gene>
<evidence type="ECO:0000313" key="2">
    <source>
        <dbReference type="Proteomes" id="UP000013996"/>
    </source>
</evidence>
<accession>A0A5E8HA75</accession>
<comment type="caution">
    <text evidence="1">The sequence shown here is derived from an EMBL/GenBank/DDBJ whole genome shotgun (WGS) entry which is preliminary data.</text>
</comment>